<evidence type="ECO:0000256" key="3">
    <source>
        <dbReference type="ARBA" id="ARBA00012438"/>
    </source>
</evidence>
<evidence type="ECO:0000256" key="4">
    <source>
        <dbReference type="ARBA" id="ARBA00022475"/>
    </source>
</evidence>
<dbReference type="CDD" id="cd00082">
    <property type="entry name" value="HisKA"/>
    <property type="match status" value="1"/>
</dbReference>
<evidence type="ECO:0000256" key="2">
    <source>
        <dbReference type="ARBA" id="ARBA00004651"/>
    </source>
</evidence>
<evidence type="ECO:0000313" key="18">
    <source>
        <dbReference type="Proteomes" id="UP001579974"/>
    </source>
</evidence>
<feature type="domain" description="Histidine kinase" evidence="15">
    <location>
        <begin position="430"/>
        <end position="640"/>
    </location>
</feature>
<dbReference type="GO" id="GO:0016301">
    <property type="term" value="F:kinase activity"/>
    <property type="evidence" value="ECO:0007669"/>
    <property type="project" value="UniProtKB-KW"/>
</dbReference>
<evidence type="ECO:0000256" key="13">
    <source>
        <dbReference type="ARBA" id="ARBA00023136"/>
    </source>
</evidence>
<evidence type="ECO:0000256" key="9">
    <source>
        <dbReference type="ARBA" id="ARBA00022777"/>
    </source>
</evidence>
<evidence type="ECO:0000256" key="6">
    <source>
        <dbReference type="ARBA" id="ARBA00022679"/>
    </source>
</evidence>
<feature type="domain" description="HAMP" evidence="16">
    <location>
        <begin position="358"/>
        <end position="410"/>
    </location>
</feature>
<dbReference type="InterPro" id="IPR036097">
    <property type="entry name" value="HisK_dim/P_sf"/>
</dbReference>
<keyword evidence="8" id="KW-0547">Nucleotide-binding</keyword>
<comment type="caution">
    <text evidence="17">The sequence shown here is derived from an EMBL/GenBank/DDBJ whole genome shotgun (WGS) entry which is preliminary data.</text>
</comment>
<dbReference type="PANTHER" id="PTHR45528">
    <property type="entry name" value="SENSOR HISTIDINE KINASE CPXA"/>
    <property type="match status" value="1"/>
</dbReference>
<keyword evidence="12" id="KW-0902">Two-component regulatory system</keyword>
<dbReference type="InterPro" id="IPR003660">
    <property type="entry name" value="HAMP_dom"/>
</dbReference>
<dbReference type="SUPFAM" id="SSF47384">
    <property type="entry name" value="Homodimeric domain of signal transducing histidine kinase"/>
    <property type="match status" value="1"/>
</dbReference>
<proteinExistence type="predicted"/>
<evidence type="ECO:0000313" key="17">
    <source>
        <dbReference type="EMBL" id="MFB5191329.1"/>
    </source>
</evidence>
<dbReference type="Pfam" id="PF00672">
    <property type="entry name" value="HAMP"/>
    <property type="match status" value="1"/>
</dbReference>
<keyword evidence="13 14" id="KW-0472">Membrane</keyword>
<protein>
    <recommendedName>
        <fullName evidence="3">histidine kinase</fullName>
        <ecNumber evidence="3">2.7.13.3</ecNumber>
    </recommendedName>
</protein>
<keyword evidence="11 14" id="KW-1133">Transmembrane helix</keyword>
<evidence type="ECO:0000259" key="16">
    <source>
        <dbReference type="PROSITE" id="PS50885"/>
    </source>
</evidence>
<dbReference type="SMART" id="SM00387">
    <property type="entry name" value="HATPase_c"/>
    <property type="match status" value="1"/>
</dbReference>
<dbReference type="InterPro" id="IPR003661">
    <property type="entry name" value="HisK_dim/P_dom"/>
</dbReference>
<dbReference type="Pfam" id="PF02518">
    <property type="entry name" value="HATPase_c"/>
    <property type="match status" value="1"/>
</dbReference>
<dbReference type="RefSeq" id="WP_275473942.1">
    <property type="nucleotide sequence ID" value="NZ_CP162940.1"/>
</dbReference>
<sequence length="654" mass="72912">MTKHVGFSLRTKVLSIFLATVASIMLLSNFLYYETNKQLLLTKLRSYNQFLNSQLNDEVNRTSLAQNDLDGAVNDKLKSAAITLEYALPPRADEVTNQSLVALANKLGVSGFTLFQIHDGYAEAVKSSDPTEAGQRFKLVSGSEWVTAFLEISEGKPVDVQKGTASSHFWIGPWAKDKVNPSRVDKYGYYFDGSTDYVIDPFQAQQQASTELSANKTVEELMTSDKSILSIAGINPLTFGKAPKLTKSTNGTSYVDLSDESIAFGQYRFADGRDKSAVQRAYRDKTTVVFTATQDHRKVIKTFVYQSGDTYNSTPYVTEIVTDYQAVEHALRQELNNSIRVSLMMMFAVLILSYLCSGYIVRPLQRLTKQVEQIAHENFDVPVDVQRSDEIGELAKSVNILRENLLESLHRTAQDERSSSMRYLGMMAASLIHELRTPAITIRYLFDLIHRCGLENEKSKEALSRVESSTAHLIGIIDSFSNYIKNGRLDLAYKNIVEIIQETIEVYQPTAQQAGVNLHFVGPESQTIWVHIDAEKVRMVLINLLKNGVESMKDARDKQLIVHLQCVNSTIVVDITDHGPGIPEEKWTDIFTPFRSDKERGLGLGLSLSALIVLSHGGTIYVADSTADGTTIRVTLPQVSQGYTDGFPPSHPQM</sequence>
<dbReference type="InterPro" id="IPR003594">
    <property type="entry name" value="HATPase_dom"/>
</dbReference>
<evidence type="ECO:0000256" key="1">
    <source>
        <dbReference type="ARBA" id="ARBA00000085"/>
    </source>
</evidence>
<dbReference type="InterPro" id="IPR005467">
    <property type="entry name" value="His_kinase_dom"/>
</dbReference>
<dbReference type="CDD" id="cd06225">
    <property type="entry name" value="HAMP"/>
    <property type="match status" value="1"/>
</dbReference>
<dbReference type="PANTHER" id="PTHR45528:SF1">
    <property type="entry name" value="SENSOR HISTIDINE KINASE CPXA"/>
    <property type="match status" value="1"/>
</dbReference>
<evidence type="ECO:0000256" key="5">
    <source>
        <dbReference type="ARBA" id="ARBA00022553"/>
    </source>
</evidence>
<evidence type="ECO:0000256" key="12">
    <source>
        <dbReference type="ARBA" id="ARBA00023012"/>
    </source>
</evidence>
<dbReference type="PROSITE" id="PS50109">
    <property type="entry name" value="HIS_KIN"/>
    <property type="match status" value="1"/>
</dbReference>
<evidence type="ECO:0000256" key="8">
    <source>
        <dbReference type="ARBA" id="ARBA00022741"/>
    </source>
</evidence>
<dbReference type="SMART" id="SM00304">
    <property type="entry name" value="HAMP"/>
    <property type="match status" value="1"/>
</dbReference>
<dbReference type="InterPro" id="IPR050398">
    <property type="entry name" value="HssS/ArlS-like"/>
</dbReference>
<evidence type="ECO:0000256" key="10">
    <source>
        <dbReference type="ARBA" id="ARBA00022840"/>
    </source>
</evidence>
<dbReference type="Gene3D" id="6.10.340.10">
    <property type="match status" value="1"/>
</dbReference>
<dbReference type="SUPFAM" id="SSF55874">
    <property type="entry name" value="ATPase domain of HSP90 chaperone/DNA topoisomerase II/histidine kinase"/>
    <property type="match status" value="1"/>
</dbReference>
<evidence type="ECO:0000256" key="14">
    <source>
        <dbReference type="SAM" id="Phobius"/>
    </source>
</evidence>
<feature type="transmembrane region" description="Helical" evidence="14">
    <location>
        <begin position="341"/>
        <end position="361"/>
    </location>
</feature>
<dbReference type="InterPro" id="IPR036890">
    <property type="entry name" value="HATPase_C_sf"/>
</dbReference>
<accession>A0ABV5AGF9</accession>
<evidence type="ECO:0000256" key="11">
    <source>
        <dbReference type="ARBA" id="ARBA00022989"/>
    </source>
</evidence>
<organism evidence="17 18">
    <name type="scientific">Alicyclobacillus fastidiosus</name>
    <dbReference type="NCBI Taxonomy" id="392011"/>
    <lineage>
        <taxon>Bacteria</taxon>
        <taxon>Bacillati</taxon>
        <taxon>Bacillota</taxon>
        <taxon>Bacilli</taxon>
        <taxon>Bacillales</taxon>
        <taxon>Alicyclobacillaceae</taxon>
        <taxon>Alicyclobacillus</taxon>
    </lineage>
</organism>
<comment type="catalytic activity">
    <reaction evidence="1">
        <text>ATP + protein L-histidine = ADP + protein N-phospho-L-histidine.</text>
        <dbReference type="EC" id="2.7.13.3"/>
    </reaction>
</comment>
<dbReference type="Proteomes" id="UP001579974">
    <property type="component" value="Unassembled WGS sequence"/>
</dbReference>
<dbReference type="InterPro" id="IPR004358">
    <property type="entry name" value="Sig_transdc_His_kin-like_C"/>
</dbReference>
<dbReference type="SUPFAM" id="SSF158472">
    <property type="entry name" value="HAMP domain-like"/>
    <property type="match status" value="1"/>
</dbReference>
<reference evidence="17 18" key="1">
    <citation type="journal article" date="2024" name="Int. J. Mol. Sci.">
        <title>Exploration of Alicyclobacillus spp. Genome in Search of Antibiotic Resistance.</title>
        <authorList>
            <person name="Bucka-Kolendo J."/>
            <person name="Kiousi D.E."/>
            <person name="Dekowska A."/>
            <person name="Mikolajczuk-Szczyrba A."/>
            <person name="Karadedos D.M."/>
            <person name="Michael P."/>
            <person name="Galanis A."/>
            <person name="Sokolowska B."/>
        </authorList>
    </citation>
    <scope>NUCLEOTIDE SEQUENCE [LARGE SCALE GENOMIC DNA]</scope>
    <source>
        <strain evidence="17 18">KKP 3000</strain>
    </source>
</reference>
<comment type="subcellular location">
    <subcellularLocation>
        <location evidence="2">Cell membrane</location>
        <topology evidence="2">Multi-pass membrane protein</topology>
    </subcellularLocation>
</comment>
<dbReference type="Gene3D" id="3.30.565.10">
    <property type="entry name" value="Histidine kinase-like ATPase, C-terminal domain"/>
    <property type="match status" value="1"/>
</dbReference>
<evidence type="ECO:0000256" key="7">
    <source>
        <dbReference type="ARBA" id="ARBA00022692"/>
    </source>
</evidence>
<dbReference type="PROSITE" id="PS50885">
    <property type="entry name" value="HAMP"/>
    <property type="match status" value="1"/>
</dbReference>
<keyword evidence="10" id="KW-0067">ATP-binding</keyword>
<evidence type="ECO:0000259" key="15">
    <source>
        <dbReference type="PROSITE" id="PS50109"/>
    </source>
</evidence>
<dbReference type="Gene3D" id="1.10.287.130">
    <property type="match status" value="1"/>
</dbReference>
<keyword evidence="5" id="KW-0597">Phosphoprotein</keyword>
<name>A0ABV5AGF9_9BACL</name>
<keyword evidence="7 14" id="KW-0812">Transmembrane</keyword>
<dbReference type="EC" id="2.7.13.3" evidence="3"/>
<feature type="transmembrane region" description="Helical" evidence="14">
    <location>
        <begin position="12"/>
        <end position="33"/>
    </location>
</feature>
<keyword evidence="6" id="KW-0808">Transferase</keyword>
<keyword evidence="9 17" id="KW-0418">Kinase</keyword>
<keyword evidence="4" id="KW-1003">Cell membrane</keyword>
<dbReference type="PRINTS" id="PR00344">
    <property type="entry name" value="BCTRLSENSOR"/>
</dbReference>
<gene>
    <name evidence="17" type="ORF">KKP3000_000100</name>
</gene>
<dbReference type="EMBL" id="JBDXSU010000010">
    <property type="protein sequence ID" value="MFB5191329.1"/>
    <property type="molecule type" value="Genomic_DNA"/>
</dbReference>
<keyword evidence="18" id="KW-1185">Reference proteome</keyword>